<evidence type="ECO:0000313" key="2">
    <source>
        <dbReference type="Proteomes" id="UP001165960"/>
    </source>
</evidence>
<keyword evidence="2" id="KW-1185">Reference proteome</keyword>
<accession>A0ACC2SMW6</accession>
<gene>
    <name evidence="1" type="ORF">DSO57_1037910</name>
</gene>
<protein>
    <submittedName>
        <fullName evidence="1">Uncharacterized protein</fullName>
    </submittedName>
</protein>
<dbReference type="Proteomes" id="UP001165960">
    <property type="component" value="Unassembled WGS sequence"/>
</dbReference>
<dbReference type="EMBL" id="QTSX02004695">
    <property type="protein sequence ID" value="KAJ9063727.1"/>
    <property type="molecule type" value="Genomic_DNA"/>
</dbReference>
<organism evidence="1 2">
    <name type="scientific">Entomophthora muscae</name>
    <dbReference type="NCBI Taxonomy" id="34485"/>
    <lineage>
        <taxon>Eukaryota</taxon>
        <taxon>Fungi</taxon>
        <taxon>Fungi incertae sedis</taxon>
        <taxon>Zoopagomycota</taxon>
        <taxon>Entomophthoromycotina</taxon>
        <taxon>Entomophthoromycetes</taxon>
        <taxon>Entomophthorales</taxon>
        <taxon>Entomophthoraceae</taxon>
        <taxon>Entomophthora</taxon>
    </lineage>
</organism>
<comment type="caution">
    <text evidence="1">The sequence shown here is derived from an EMBL/GenBank/DDBJ whole genome shotgun (WGS) entry which is preliminary data.</text>
</comment>
<evidence type="ECO:0000313" key="1">
    <source>
        <dbReference type="EMBL" id="KAJ9063727.1"/>
    </source>
</evidence>
<proteinExistence type="predicted"/>
<sequence length="285" mass="30662">MIQPHSSRLLRISFLIARPFQGTSMKNPTQSPAVPSSSTLPISSSLPCPFFHLLLYVASAMAFGHHLFSLLVYDQAHKKGFRSSTAQSWSLGKAFGDIFSCTTTKTTPDSSLTAFAASTAQPTLSQNIYFMAPQEEFSSPLYREILYSSKMATNNNATIARILEEGHSCLIPTTDDPSAIDPDLLELACISGASLVPVYGYGDASAFQAPNAVDNLMSAFMTLPSIYGKDSRPSVAQPFPNKTPLDVIVGVPIHPIVGELAQAVSQLQNLYTAGAAALRLKRKIT</sequence>
<feature type="non-terminal residue" evidence="1">
    <location>
        <position position="285"/>
    </location>
</feature>
<reference evidence="1" key="1">
    <citation type="submission" date="2022-04" db="EMBL/GenBank/DDBJ databases">
        <title>Genome of the entomopathogenic fungus Entomophthora muscae.</title>
        <authorList>
            <person name="Elya C."/>
            <person name="Lovett B.R."/>
            <person name="Lee E."/>
            <person name="Macias A.M."/>
            <person name="Hajek A.E."/>
            <person name="De Bivort B.L."/>
            <person name="Kasson M.T."/>
            <person name="De Fine Licht H.H."/>
            <person name="Stajich J.E."/>
        </authorList>
    </citation>
    <scope>NUCLEOTIDE SEQUENCE</scope>
    <source>
        <strain evidence="1">Berkeley</strain>
    </source>
</reference>
<name>A0ACC2SMW6_9FUNG</name>